<dbReference type="OrthoDB" id="7491548at2759"/>
<dbReference type="STRING" id="623744.A0A553QLZ1"/>
<evidence type="ECO:0000256" key="2">
    <source>
        <dbReference type="ARBA" id="ARBA00022723"/>
    </source>
</evidence>
<evidence type="ECO:0000313" key="12">
    <source>
        <dbReference type="EMBL" id="TRY91010.1"/>
    </source>
</evidence>
<dbReference type="Gene3D" id="3.30.160.60">
    <property type="entry name" value="Classic Zinc Finger"/>
    <property type="match status" value="6"/>
</dbReference>
<feature type="compositionally biased region" description="Basic and acidic residues" evidence="10">
    <location>
        <begin position="77"/>
        <end position="102"/>
    </location>
</feature>
<feature type="compositionally biased region" description="Acidic residues" evidence="10">
    <location>
        <begin position="1074"/>
        <end position="1093"/>
    </location>
</feature>
<feature type="domain" description="C2H2-type" evidence="11">
    <location>
        <begin position="142"/>
        <end position="173"/>
    </location>
</feature>
<keyword evidence="4 9" id="KW-0863">Zinc-finger</keyword>
<dbReference type="InterPro" id="IPR051574">
    <property type="entry name" value="ZnF_E-box_Homeobox"/>
</dbReference>
<dbReference type="Pfam" id="PF13912">
    <property type="entry name" value="zf-C2H2_6"/>
    <property type="match status" value="2"/>
</dbReference>
<organism evidence="12 13">
    <name type="scientific">Danionella cerebrum</name>
    <dbReference type="NCBI Taxonomy" id="2873325"/>
    <lineage>
        <taxon>Eukaryota</taxon>
        <taxon>Metazoa</taxon>
        <taxon>Chordata</taxon>
        <taxon>Craniata</taxon>
        <taxon>Vertebrata</taxon>
        <taxon>Euteleostomi</taxon>
        <taxon>Actinopterygii</taxon>
        <taxon>Neopterygii</taxon>
        <taxon>Teleostei</taxon>
        <taxon>Ostariophysi</taxon>
        <taxon>Cypriniformes</taxon>
        <taxon>Danionidae</taxon>
        <taxon>Danioninae</taxon>
        <taxon>Danionella</taxon>
    </lineage>
</organism>
<dbReference type="PANTHER" id="PTHR24391">
    <property type="entry name" value="HISTONE H4 TRANSCRIPTION FACTOR-RELATED"/>
    <property type="match status" value="1"/>
</dbReference>
<feature type="compositionally biased region" description="Acidic residues" evidence="10">
    <location>
        <begin position="64"/>
        <end position="76"/>
    </location>
</feature>
<feature type="compositionally biased region" description="Polar residues" evidence="10">
    <location>
        <begin position="729"/>
        <end position="739"/>
    </location>
</feature>
<reference evidence="12 13" key="1">
    <citation type="journal article" date="2019" name="Sci. Data">
        <title>Hybrid genome assembly and annotation of Danionella translucida.</title>
        <authorList>
            <person name="Kadobianskyi M."/>
            <person name="Schulze L."/>
            <person name="Schuelke M."/>
            <person name="Judkewitz B."/>
        </authorList>
    </citation>
    <scope>NUCLEOTIDE SEQUENCE [LARGE SCALE GENOMIC DNA]</scope>
    <source>
        <strain evidence="12 13">Bolton</strain>
    </source>
</reference>
<dbReference type="FunFam" id="3.30.160.60:FF:000145">
    <property type="entry name" value="Zinc finger protein 574"/>
    <property type="match status" value="1"/>
</dbReference>
<dbReference type="EMBL" id="SRMA01025786">
    <property type="protein sequence ID" value="TRY91010.1"/>
    <property type="molecule type" value="Genomic_DNA"/>
</dbReference>
<dbReference type="AlphaFoldDB" id="A0A553QLZ1"/>
<keyword evidence="8" id="KW-0539">Nucleus</keyword>
<dbReference type="FunFam" id="3.30.160.60:FF:000744">
    <property type="entry name" value="zinc finger E-box-binding homeobox 1"/>
    <property type="match status" value="1"/>
</dbReference>
<evidence type="ECO:0000256" key="3">
    <source>
        <dbReference type="ARBA" id="ARBA00022737"/>
    </source>
</evidence>
<dbReference type="Proteomes" id="UP000316079">
    <property type="component" value="Unassembled WGS sequence"/>
</dbReference>
<feature type="domain" description="C2H2-type" evidence="11">
    <location>
        <begin position="995"/>
        <end position="1022"/>
    </location>
</feature>
<feature type="domain" description="C2H2-type" evidence="11">
    <location>
        <begin position="1023"/>
        <end position="1053"/>
    </location>
</feature>
<feature type="region of interest" description="Disordered" evidence="10">
    <location>
        <begin position="726"/>
        <end position="794"/>
    </location>
</feature>
<sequence length="1135" mass="125298">MAVSGPLFAAVRAGRLLVCRRRASTVRRFSAVPELTSDSDDEDKLQIVEEESIVDLNRSSPVFQDEDCVGDEENCGDEEKQTENESIENHRRSPEQRGHDENGTPDIYSQLHTCPHCSRNYRRVTALKEHIKLRHQRSEDDYCCSVCGHTFTYRTALVRHMAIHKQIHESQKRVNAQANGHRKFKCNECSKAFKYKHHLKEHLRIHSGEKPYECSNCQKRFSHSGSYSSHLSNKKCSNLNTEVNELTPTAAVKATFNIPRQRHILLREKVVDITNKPLQRQHPLKQINQEPVEDQSKPAPITPSLTAATTTNGVVQTLVLPTVGLVQPITINLSDLQNALNKAMDGSVGRQVVSSSNDNGSGAKIIGQIPTQAQGQTVVLQPQQAQAQQQMISTISVPVVGQDGNAKIILNYNPQIDKQLNAVKVNSVQPTLTQATSTVSNVALPKVVQAVRSNPTEPNATETTKPTQLNIIKPVQLGDLTKTPSILKITPAQAARLVQARATQPKMTHQTLLLVRRADGSQSLVVRQMPVLNSNTQNTELKRIPDTTTNTNADEAKNSENDTSIDYSCKKQLSPSAGIQIKTEPASPSRTEPDTTSEEERELLSDGIKQEGDLDAVSHSGMVHSRDACADNFHNYASCLLCDSSTRKLDISDCIDNKPKESSTTISLNSLLDKDKSGAAERLLPLLTAYSQNPDANEGQLSEVAKNVKLPLEAVKKWYQKMRTKKIRLQTSGNVKNNKTQSASPAPQEPSSTQNSCSPSQSPDDSPVEARNENPTPPASPTSTTSPDSPVVQSSDDLIIVKTEDMEEELQCEPLDLSLPKTSSIPAPRSFSLSPPLPISTQKEPLNLASVNKQALPANTFFVTQGGNFVTGSLPALVAITETGNVSCIGTALSGNKQTILIPQLSYTYPSNLRAKSPEDDLTNRAGMVVLNSCQVSEISPDYTSEEQNDEDGPLMKKRRMLSGAMYACDLCDKIFQKSSSLMRHKYEHTGRRPHECPICNKAFKHKHHLIEHSRLHSGEKPYQCDKCGKRFSHSGSYSQHMNHRYSYCKRDPLDTPEPFHTPTPTPTPPSQLESDERESDEEEPEQLSDLDMSDIRVVRIGEDYDEEGESGAEEEDGGIMEVEIGDSDGVEEEI</sequence>
<dbReference type="InterPro" id="IPR036236">
    <property type="entry name" value="Znf_C2H2_sf"/>
</dbReference>
<evidence type="ECO:0000256" key="10">
    <source>
        <dbReference type="SAM" id="MobiDB-lite"/>
    </source>
</evidence>
<dbReference type="FunFam" id="3.30.160.60:FF:000082">
    <property type="entry name" value="Putative zinc finger E-box-binding homeobox 2"/>
    <property type="match status" value="1"/>
</dbReference>
<comment type="caution">
    <text evidence="12">The sequence shown here is derived from an EMBL/GenBank/DDBJ whole genome shotgun (WGS) entry which is preliminary data.</text>
</comment>
<feature type="domain" description="C2H2-type" evidence="11">
    <location>
        <begin position="184"/>
        <end position="211"/>
    </location>
</feature>
<dbReference type="InterPro" id="IPR013087">
    <property type="entry name" value="Znf_C2H2_type"/>
</dbReference>
<evidence type="ECO:0000256" key="5">
    <source>
        <dbReference type="ARBA" id="ARBA00022833"/>
    </source>
</evidence>
<keyword evidence="13" id="KW-1185">Reference proteome</keyword>
<dbReference type="GO" id="GO:0005634">
    <property type="term" value="C:nucleus"/>
    <property type="evidence" value="ECO:0007669"/>
    <property type="project" value="UniProtKB-SubCell"/>
</dbReference>
<evidence type="ECO:0000313" key="13">
    <source>
        <dbReference type="Proteomes" id="UP000316079"/>
    </source>
</evidence>
<dbReference type="PANTHER" id="PTHR24391:SF17">
    <property type="entry name" value="ZINC FINGER E-BOX-BINDING HOMEOBOX 1"/>
    <property type="match status" value="1"/>
</dbReference>
<feature type="region of interest" description="Disordered" evidence="10">
    <location>
        <begin position="536"/>
        <end position="604"/>
    </location>
</feature>
<feature type="region of interest" description="Disordered" evidence="10">
    <location>
        <begin position="63"/>
        <end position="105"/>
    </location>
</feature>
<dbReference type="GO" id="GO:0000978">
    <property type="term" value="F:RNA polymerase II cis-regulatory region sequence-specific DNA binding"/>
    <property type="evidence" value="ECO:0007669"/>
    <property type="project" value="TreeGrafter"/>
</dbReference>
<dbReference type="Gene3D" id="1.10.10.60">
    <property type="entry name" value="Homeodomain-like"/>
    <property type="match status" value="1"/>
</dbReference>
<accession>A0A553QLZ1</accession>
<evidence type="ECO:0000256" key="4">
    <source>
        <dbReference type="ARBA" id="ARBA00022771"/>
    </source>
</evidence>
<feature type="compositionally biased region" description="Polar residues" evidence="10">
    <location>
        <begin position="561"/>
        <end position="577"/>
    </location>
</feature>
<keyword evidence="7" id="KW-0371">Homeobox</keyword>
<dbReference type="SUPFAM" id="SSF57667">
    <property type="entry name" value="beta-beta-alpha zinc fingers"/>
    <property type="match status" value="4"/>
</dbReference>
<feature type="compositionally biased region" description="Acidic residues" evidence="10">
    <location>
        <begin position="1104"/>
        <end position="1135"/>
    </location>
</feature>
<keyword evidence="2" id="KW-0479">Metal-binding</keyword>
<evidence type="ECO:0000256" key="8">
    <source>
        <dbReference type="ARBA" id="ARBA00023242"/>
    </source>
</evidence>
<feature type="compositionally biased region" description="Basic and acidic residues" evidence="10">
    <location>
        <begin position="1094"/>
        <end position="1103"/>
    </location>
</feature>
<dbReference type="SMART" id="SM00355">
    <property type="entry name" value="ZnF_C2H2"/>
    <property type="match status" value="7"/>
</dbReference>
<feature type="domain" description="C2H2-type" evidence="11">
    <location>
        <begin position="112"/>
        <end position="140"/>
    </location>
</feature>
<evidence type="ECO:0000256" key="7">
    <source>
        <dbReference type="ARBA" id="ARBA00023155"/>
    </source>
</evidence>
<feature type="compositionally biased region" description="Low complexity" evidence="10">
    <location>
        <begin position="740"/>
        <end position="765"/>
    </location>
</feature>
<evidence type="ECO:0000256" key="6">
    <source>
        <dbReference type="ARBA" id="ARBA00023125"/>
    </source>
</evidence>
<name>A0A553QLZ1_9TELE</name>
<keyword evidence="6" id="KW-0238">DNA-binding</keyword>
<keyword evidence="5" id="KW-0862">Zinc</keyword>
<gene>
    <name evidence="12" type="ORF">DNTS_023027</name>
</gene>
<feature type="compositionally biased region" description="Low complexity" evidence="10">
    <location>
        <begin position="781"/>
        <end position="794"/>
    </location>
</feature>
<dbReference type="GO" id="GO:0008270">
    <property type="term" value="F:zinc ion binding"/>
    <property type="evidence" value="ECO:0007669"/>
    <property type="project" value="UniProtKB-KW"/>
</dbReference>
<dbReference type="FunFam" id="3.30.160.60:FF:000013">
    <property type="entry name" value="Putative zinc finger E-box-binding homeobox 2"/>
    <property type="match status" value="2"/>
</dbReference>
<feature type="domain" description="C2H2-type" evidence="11">
    <location>
        <begin position="967"/>
        <end position="994"/>
    </location>
</feature>
<evidence type="ECO:0000256" key="1">
    <source>
        <dbReference type="ARBA" id="ARBA00004123"/>
    </source>
</evidence>
<evidence type="ECO:0000256" key="9">
    <source>
        <dbReference type="PROSITE-ProRule" id="PRU00042"/>
    </source>
</evidence>
<dbReference type="Pfam" id="PF00096">
    <property type="entry name" value="zf-C2H2"/>
    <property type="match status" value="3"/>
</dbReference>
<keyword evidence="3" id="KW-0677">Repeat</keyword>
<dbReference type="GO" id="GO:0000122">
    <property type="term" value="P:negative regulation of transcription by RNA polymerase II"/>
    <property type="evidence" value="ECO:0007669"/>
    <property type="project" value="UniProtKB-ARBA"/>
</dbReference>
<evidence type="ECO:0000259" key="11">
    <source>
        <dbReference type="PROSITE" id="PS50157"/>
    </source>
</evidence>
<dbReference type="GO" id="GO:0000981">
    <property type="term" value="F:DNA-binding transcription factor activity, RNA polymerase II-specific"/>
    <property type="evidence" value="ECO:0007669"/>
    <property type="project" value="TreeGrafter"/>
</dbReference>
<proteinExistence type="predicted"/>
<comment type="subcellular location">
    <subcellularLocation>
        <location evidence="1">Nucleus</location>
    </subcellularLocation>
</comment>
<feature type="compositionally biased region" description="Pro residues" evidence="10">
    <location>
        <begin position="1060"/>
        <end position="1070"/>
    </location>
</feature>
<dbReference type="PROSITE" id="PS50157">
    <property type="entry name" value="ZINC_FINGER_C2H2_2"/>
    <property type="match status" value="6"/>
</dbReference>
<protein>
    <recommendedName>
        <fullName evidence="11">C2H2-type domain-containing protein</fullName>
    </recommendedName>
</protein>
<dbReference type="PROSITE" id="PS00028">
    <property type="entry name" value="ZINC_FINGER_C2H2_1"/>
    <property type="match status" value="5"/>
</dbReference>
<feature type="region of interest" description="Disordered" evidence="10">
    <location>
        <begin position="1049"/>
        <end position="1135"/>
    </location>
</feature>